<evidence type="ECO:0000313" key="2">
    <source>
        <dbReference type="Proteomes" id="UP001470809"/>
    </source>
</evidence>
<dbReference type="AlphaFoldDB" id="A0AAN0NJM2"/>
<accession>A0AAN0NJM2</accession>
<gene>
    <name evidence="1" type="ORF">AABB31_14745</name>
</gene>
<dbReference type="Pfam" id="PF02620">
    <property type="entry name" value="YceD"/>
    <property type="match status" value="1"/>
</dbReference>
<evidence type="ECO:0000313" key="1">
    <source>
        <dbReference type="EMBL" id="WZU66312.2"/>
    </source>
</evidence>
<reference evidence="2" key="1">
    <citation type="submission" date="2024-04" db="EMBL/GenBank/DDBJ databases">
        <title>Phylogenomic analyses of a clade within the roseobacter group suggest taxonomic reassignments of species of the genera Aestuariivita, Citreicella, Loktanella, Nautella, Pelagibaca, Ruegeria, Thalassobius, Thiobacimonas and Tropicibacter, and the proposal o.</title>
        <authorList>
            <person name="Jeon C.O."/>
        </authorList>
    </citation>
    <scope>NUCLEOTIDE SEQUENCE [LARGE SCALE GENOMIC DNA]</scope>
    <source>
        <strain evidence="2">SS1-5</strain>
    </source>
</reference>
<dbReference type="RefSeq" id="WP_373635466.1">
    <property type="nucleotide sequence ID" value="NZ_CP151767.2"/>
</dbReference>
<sequence>MAALPQSHLRLSDLTTRRATDFALIPTAEERRAVADTLGIVGVRKLRLSGKIEPLGSRDWTLTAMLGATVVQDCVVTLEPVTTRLDEPVHRSYLAELPDIDAAEVEMPEDDTAEALPETLDLGQVMIEALSLALPLYPRKDGADLGEAVFTAPGSTPMTDEDAKPFAGLEALRDQLQKKGD</sequence>
<name>A0AAN0NJM2_9RHOB</name>
<dbReference type="InterPro" id="IPR003772">
    <property type="entry name" value="YceD"/>
</dbReference>
<dbReference type="EMBL" id="CP151767">
    <property type="protein sequence ID" value="WZU66312.2"/>
    <property type="molecule type" value="Genomic_DNA"/>
</dbReference>
<proteinExistence type="predicted"/>
<protein>
    <submittedName>
        <fullName evidence="1">DUF177 domain-containing protein</fullName>
    </submittedName>
</protein>
<organism evidence="1 2">
    <name type="scientific">Yoonia rhodophyticola</name>
    <dbReference type="NCBI Taxonomy" id="3137370"/>
    <lineage>
        <taxon>Bacteria</taxon>
        <taxon>Pseudomonadati</taxon>
        <taxon>Pseudomonadota</taxon>
        <taxon>Alphaproteobacteria</taxon>
        <taxon>Rhodobacterales</taxon>
        <taxon>Paracoccaceae</taxon>
        <taxon>Yoonia</taxon>
    </lineage>
</organism>
<reference evidence="1 2" key="2">
    <citation type="submission" date="2024-08" db="EMBL/GenBank/DDBJ databases">
        <title>Phylogenomic analyses of a clade within the roseobacter group suggest taxonomic reassignments of species of the genera Aestuariivita, Citreicella, Loktanella, Nautella, Pelagibaca, Ruegeria, Thalassobius, Thiobacimonas and Tropicibacter, and the proposal o.</title>
        <authorList>
            <person name="Jeon C.O."/>
        </authorList>
    </citation>
    <scope>NUCLEOTIDE SEQUENCE [LARGE SCALE GENOMIC DNA]</scope>
    <source>
        <strain evidence="1 2">SS1-5</strain>
    </source>
</reference>
<keyword evidence="2" id="KW-1185">Reference proteome</keyword>
<dbReference type="Proteomes" id="UP001470809">
    <property type="component" value="Chromosome"/>
</dbReference>
<dbReference type="KEGG" id="yrh:AABB31_14745"/>